<organism evidence="2 3">
    <name type="scientific">Bipolaricaulis sibiricus</name>
    <dbReference type="NCBI Taxonomy" id="2501609"/>
    <lineage>
        <taxon>Bacteria</taxon>
        <taxon>Candidatus Bipolaricaulota</taxon>
        <taxon>Candidatus Bipolaricaulia</taxon>
        <taxon>Candidatus Bipolaricaulales</taxon>
        <taxon>Candidatus Bipolaricaulaceae</taxon>
        <taxon>Candidatus Bipolaricaulis</taxon>
    </lineage>
</organism>
<dbReference type="InterPro" id="IPR016181">
    <property type="entry name" value="Acyl_CoA_acyltransferase"/>
</dbReference>
<dbReference type="SUPFAM" id="SSF55729">
    <property type="entry name" value="Acyl-CoA N-acyltransferases (Nat)"/>
    <property type="match status" value="1"/>
</dbReference>
<dbReference type="Pfam" id="PF00583">
    <property type="entry name" value="Acetyltransf_1"/>
    <property type="match status" value="1"/>
</dbReference>
<reference evidence="3" key="1">
    <citation type="submission" date="2018-12" db="EMBL/GenBank/DDBJ databases">
        <title>Complete genome sequence of an uncultured bacterium of the candidate phylum Bipolaricaulota.</title>
        <authorList>
            <person name="Kadnikov V.V."/>
            <person name="Mardanov A.V."/>
            <person name="Beletsky A.V."/>
            <person name="Frank Y.A."/>
            <person name="Karnachuk O.V."/>
            <person name="Ravin N.V."/>
        </authorList>
    </citation>
    <scope>NUCLEOTIDE SEQUENCE [LARGE SCALE GENOMIC DNA]</scope>
</reference>
<dbReference type="KEGG" id="bih:BIP78_0981"/>
<dbReference type="PROSITE" id="PS51186">
    <property type="entry name" value="GNAT"/>
    <property type="match status" value="1"/>
</dbReference>
<dbReference type="AlphaFoldDB" id="A0A410FUJ5"/>
<evidence type="ECO:0000313" key="3">
    <source>
        <dbReference type="Proteomes" id="UP000287233"/>
    </source>
</evidence>
<name>A0A410FUJ5_BIPS1</name>
<gene>
    <name evidence="2" type="ORF">BIP78_0981</name>
</gene>
<evidence type="ECO:0000259" key="1">
    <source>
        <dbReference type="PROSITE" id="PS51186"/>
    </source>
</evidence>
<dbReference type="GO" id="GO:0016747">
    <property type="term" value="F:acyltransferase activity, transferring groups other than amino-acyl groups"/>
    <property type="evidence" value="ECO:0007669"/>
    <property type="project" value="InterPro"/>
</dbReference>
<accession>A0A410FUJ5</accession>
<dbReference type="Proteomes" id="UP000287233">
    <property type="component" value="Chromosome"/>
</dbReference>
<protein>
    <recommendedName>
        <fullName evidence="1">N-acetyltransferase domain-containing protein</fullName>
    </recommendedName>
</protein>
<dbReference type="CDD" id="cd04301">
    <property type="entry name" value="NAT_SF"/>
    <property type="match status" value="1"/>
</dbReference>
<dbReference type="EMBL" id="CP034928">
    <property type="protein sequence ID" value="QAA76747.1"/>
    <property type="molecule type" value="Genomic_DNA"/>
</dbReference>
<dbReference type="InterPro" id="IPR000182">
    <property type="entry name" value="GNAT_dom"/>
</dbReference>
<proteinExistence type="predicted"/>
<evidence type="ECO:0000313" key="2">
    <source>
        <dbReference type="EMBL" id="QAA76747.1"/>
    </source>
</evidence>
<dbReference type="Gene3D" id="3.40.630.30">
    <property type="match status" value="1"/>
</dbReference>
<feature type="domain" description="N-acetyltransferase" evidence="1">
    <location>
        <begin position="147"/>
        <end position="288"/>
    </location>
</feature>
<sequence>MHPTAAEFLASAEETLLRDEGLHNLILGLASRVRDGRSYGDTPPYFLTVEERGEVLVAAARTPPHPLVLAVPSGNATGIELLVDHLLESDPDLPGVNGLIPHATAFATLWAARRPAAVKVAMELRIHELRKVIPPAGVPGFLRPALDRERDLLAEWIQGFQAEAVPDDPPVDPYDILDRFSAAPATLRVWDHGGPVSMAGSSRVSARGARVSLVYTPPAHRGHGYASACVAGLSQFLLDQGYAFCTLYTDLANPVSNKIYHRIGYRPIGDAAVYRFSPHSQPARKPGGP</sequence>